<dbReference type="OrthoDB" id="276822at2"/>
<comment type="caution">
    <text evidence="2">The sequence shown here is derived from an EMBL/GenBank/DDBJ whole genome shotgun (WGS) entry which is preliminary data.</text>
</comment>
<dbReference type="EMBL" id="PUHZ01000005">
    <property type="protein sequence ID" value="PQO47212.1"/>
    <property type="molecule type" value="Genomic_DNA"/>
</dbReference>
<dbReference type="Proteomes" id="UP000237819">
    <property type="component" value="Unassembled WGS sequence"/>
</dbReference>
<evidence type="ECO:0000313" key="3">
    <source>
        <dbReference type="Proteomes" id="UP000237819"/>
    </source>
</evidence>
<keyword evidence="1" id="KW-0812">Transmembrane</keyword>
<organism evidence="2 3">
    <name type="scientific">Blastopirellula marina</name>
    <dbReference type="NCBI Taxonomy" id="124"/>
    <lineage>
        <taxon>Bacteria</taxon>
        <taxon>Pseudomonadati</taxon>
        <taxon>Planctomycetota</taxon>
        <taxon>Planctomycetia</taxon>
        <taxon>Pirellulales</taxon>
        <taxon>Pirellulaceae</taxon>
        <taxon>Blastopirellula</taxon>
    </lineage>
</organism>
<dbReference type="RefSeq" id="WP_105334100.1">
    <property type="nucleotide sequence ID" value="NZ_PUHZ01000005.1"/>
</dbReference>
<protein>
    <submittedName>
        <fullName evidence="2">Uncharacterized protein</fullName>
    </submittedName>
</protein>
<name>A0A2S8GS27_9BACT</name>
<keyword evidence="1" id="KW-0472">Membrane</keyword>
<proteinExistence type="predicted"/>
<accession>A0A2S8GS27</accession>
<sequence>MKCENCNADLAPEAKRCEFCGSHIHPAQPPGPSTHTPSRQELFAQIKSSAEFKTAVLGQMLDSPTAPTGMYLRAIYSFIFCCVTGLITVMLARNAEPSGIVPLVMFAVGLFFLIKSVAAIKTYASASAVPTPAIVAAKRSETEGKNGDASHYFATFEYESGERDELPIYDRQLFGQLADDDAGVLLRRGPIAVGFRRVAV</sequence>
<keyword evidence="1" id="KW-1133">Transmembrane helix</keyword>
<feature type="transmembrane region" description="Helical" evidence="1">
    <location>
        <begin position="70"/>
        <end position="92"/>
    </location>
</feature>
<dbReference type="AlphaFoldDB" id="A0A2S8GS27"/>
<dbReference type="Gene3D" id="2.40.50.660">
    <property type="match status" value="1"/>
</dbReference>
<evidence type="ECO:0000313" key="2">
    <source>
        <dbReference type="EMBL" id="PQO47212.1"/>
    </source>
</evidence>
<feature type="transmembrane region" description="Helical" evidence="1">
    <location>
        <begin position="99"/>
        <end position="120"/>
    </location>
</feature>
<reference evidence="2 3" key="1">
    <citation type="submission" date="2018-02" db="EMBL/GenBank/DDBJ databases">
        <title>Comparative genomes isolates from brazilian mangrove.</title>
        <authorList>
            <person name="Araujo J.E."/>
            <person name="Taketani R.G."/>
            <person name="Silva M.C.P."/>
            <person name="Loureco M.V."/>
            <person name="Andreote F.D."/>
        </authorList>
    </citation>
    <scope>NUCLEOTIDE SEQUENCE [LARGE SCALE GENOMIC DNA]</scope>
    <source>
        <strain evidence="2 3">Nap-Phe MGV</strain>
    </source>
</reference>
<evidence type="ECO:0000256" key="1">
    <source>
        <dbReference type="SAM" id="Phobius"/>
    </source>
</evidence>
<gene>
    <name evidence="2" type="ORF">C5Y93_04000</name>
</gene>